<keyword evidence="1" id="KW-0472">Membrane</keyword>
<dbReference type="PANTHER" id="PTHR11360">
    <property type="entry name" value="MONOCARBOXYLATE TRANSPORTER"/>
    <property type="match status" value="1"/>
</dbReference>
<feature type="transmembrane region" description="Helical" evidence="1">
    <location>
        <begin position="151"/>
        <end position="180"/>
    </location>
</feature>
<dbReference type="EMBL" id="JACSDZ010000021">
    <property type="protein sequence ID" value="KAF7381964.1"/>
    <property type="molecule type" value="Genomic_DNA"/>
</dbReference>
<gene>
    <name evidence="2" type="ORF">HZH68_015837</name>
</gene>
<dbReference type="PANTHER" id="PTHR11360:SF93">
    <property type="entry name" value="MONOCARBOXYLATE TRANSPORTER 7-LIKE PROTEIN"/>
    <property type="match status" value="1"/>
</dbReference>
<comment type="caution">
    <text evidence="2">The sequence shown here is derived from an EMBL/GenBank/DDBJ whole genome shotgun (WGS) entry which is preliminary data.</text>
</comment>
<accession>A0A834MSF2</accession>
<keyword evidence="1" id="KW-0812">Transmembrane</keyword>
<dbReference type="Proteomes" id="UP000617340">
    <property type="component" value="Unassembled WGS sequence"/>
</dbReference>
<evidence type="ECO:0000313" key="3">
    <source>
        <dbReference type="Proteomes" id="UP000617340"/>
    </source>
</evidence>
<dbReference type="AlphaFoldDB" id="A0A834MSF2"/>
<sequence>MLVDECGSGMGWTTAASVRGGWSTPGATAGCRNSAMSFGGSCPQETPQRCIHCHPIHASNTPNNYVHHPMQYYTPSHCTEGQQQNGTYTPHRSSYHGDTRIRYTDTEESLAGNANWVLGDLRTLHRCVPALRRTGIDVAGMRAHFYPEGGWGWLVCAAGFLALLLTTGMQLAFGFLHLYASRHFGEVHIMDIAWVGALSAAVSRGSAPLVVGACRRGSTRLTAVIGGLVLALASLFTSFALQMHQVLLSLYPTYKEDVTFERFIPITRAVQQTGVSNSKENLSPHDFDWNEILVENLR</sequence>
<reference evidence="2" key="1">
    <citation type="journal article" date="2020" name="G3 (Bethesda)">
        <title>High-Quality Assemblies for Three Invasive Social Wasps from the &lt;i&gt;Vespula&lt;/i&gt; Genus.</title>
        <authorList>
            <person name="Harrop T.W.R."/>
            <person name="Guhlin J."/>
            <person name="McLaughlin G.M."/>
            <person name="Permina E."/>
            <person name="Stockwell P."/>
            <person name="Gilligan J."/>
            <person name="Le Lec M.F."/>
            <person name="Gruber M.A.M."/>
            <person name="Quinn O."/>
            <person name="Lovegrove M."/>
            <person name="Duncan E.J."/>
            <person name="Remnant E.J."/>
            <person name="Van Eeckhoven J."/>
            <person name="Graham B."/>
            <person name="Knapp R.A."/>
            <person name="Langford K.W."/>
            <person name="Kronenberg Z."/>
            <person name="Press M.O."/>
            <person name="Eacker S.M."/>
            <person name="Wilson-Rankin E.E."/>
            <person name="Purcell J."/>
            <person name="Lester P.J."/>
            <person name="Dearden P.K."/>
        </authorList>
    </citation>
    <scope>NUCLEOTIDE SEQUENCE</scope>
    <source>
        <strain evidence="2">Linc-1</strain>
    </source>
</reference>
<name>A0A834MSF2_VESGE</name>
<keyword evidence="3" id="KW-1185">Reference proteome</keyword>
<protein>
    <submittedName>
        <fullName evidence="2">Uncharacterized protein</fullName>
    </submittedName>
</protein>
<organism evidence="2 3">
    <name type="scientific">Vespula germanica</name>
    <name type="common">German yellow jacket</name>
    <name type="synonym">Paravespula germanica</name>
    <dbReference type="NCBI Taxonomy" id="30212"/>
    <lineage>
        <taxon>Eukaryota</taxon>
        <taxon>Metazoa</taxon>
        <taxon>Ecdysozoa</taxon>
        <taxon>Arthropoda</taxon>
        <taxon>Hexapoda</taxon>
        <taxon>Insecta</taxon>
        <taxon>Pterygota</taxon>
        <taxon>Neoptera</taxon>
        <taxon>Endopterygota</taxon>
        <taxon>Hymenoptera</taxon>
        <taxon>Apocrita</taxon>
        <taxon>Aculeata</taxon>
        <taxon>Vespoidea</taxon>
        <taxon>Vespidae</taxon>
        <taxon>Vespinae</taxon>
        <taxon>Vespula</taxon>
    </lineage>
</organism>
<evidence type="ECO:0000313" key="2">
    <source>
        <dbReference type="EMBL" id="KAF7381964.1"/>
    </source>
</evidence>
<dbReference type="SUPFAM" id="SSF103473">
    <property type="entry name" value="MFS general substrate transporter"/>
    <property type="match status" value="1"/>
</dbReference>
<dbReference type="InterPro" id="IPR050327">
    <property type="entry name" value="Proton-linked_MCT"/>
</dbReference>
<evidence type="ECO:0000256" key="1">
    <source>
        <dbReference type="SAM" id="Phobius"/>
    </source>
</evidence>
<feature type="transmembrane region" description="Helical" evidence="1">
    <location>
        <begin position="221"/>
        <end position="241"/>
    </location>
</feature>
<proteinExistence type="predicted"/>
<feature type="transmembrane region" description="Helical" evidence="1">
    <location>
        <begin position="192"/>
        <end position="214"/>
    </location>
</feature>
<dbReference type="InterPro" id="IPR036259">
    <property type="entry name" value="MFS_trans_sf"/>
</dbReference>
<keyword evidence="1" id="KW-1133">Transmembrane helix</keyword>